<feature type="compositionally biased region" description="Gly residues" evidence="1">
    <location>
        <begin position="47"/>
        <end position="56"/>
    </location>
</feature>
<name>A0A2T5J6I7_9SPHI</name>
<dbReference type="Proteomes" id="UP000244168">
    <property type="component" value="Unassembled WGS sequence"/>
</dbReference>
<evidence type="ECO:0000313" key="3">
    <source>
        <dbReference type="Proteomes" id="UP000244168"/>
    </source>
</evidence>
<proteinExistence type="predicted"/>
<dbReference type="AlphaFoldDB" id="A0A2T5J6I7"/>
<reference evidence="2 3" key="1">
    <citation type="submission" date="2018-04" db="EMBL/GenBank/DDBJ databases">
        <title>Genomic Encyclopedia of Archaeal and Bacterial Type Strains, Phase II (KMG-II): from individual species to whole genera.</title>
        <authorList>
            <person name="Goeker M."/>
        </authorList>
    </citation>
    <scope>NUCLEOTIDE SEQUENCE [LARGE SCALE GENOMIC DNA]</scope>
    <source>
        <strain evidence="2 3">DSM 26809</strain>
    </source>
</reference>
<accession>A0A2T5J6I7</accession>
<dbReference type="RefSeq" id="WP_170113667.1">
    <property type="nucleotide sequence ID" value="NZ_QAOQ01000007.1"/>
</dbReference>
<organism evidence="2 3">
    <name type="scientific">Mucilaginibacter yixingensis</name>
    <dbReference type="NCBI Taxonomy" id="1295612"/>
    <lineage>
        <taxon>Bacteria</taxon>
        <taxon>Pseudomonadati</taxon>
        <taxon>Bacteroidota</taxon>
        <taxon>Sphingobacteriia</taxon>
        <taxon>Sphingobacteriales</taxon>
        <taxon>Sphingobacteriaceae</taxon>
        <taxon>Mucilaginibacter</taxon>
    </lineage>
</organism>
<keyword evidence="3" id="KW-1185">Reference proteome</keyword>
<dbReference type="EMBL" id="QAOQ01000007">
    <property type="protein sequence ID" value="PTQ94119.1"/>
    <property type="molecule type" value="Genomic_DNA"/>
</dbReference>
<evidence type="ECO:0000313" key="2">
    <source>
        <dbReference type="EMBL" id="PTQ94119.1"/>
    </source>
</evidence>
<gene>
    <name evidence="2" type="ORF">C8P68_107184</name>
</gene>
<protein>
    <submittedName>
        <fullName evidence="2">Uncharacterized protein</fullName>
    </submittedName>
</protein>
<feature type="region of interest" description="Disordered" evidence="1">
    <location>
        <begin position="1"/>
        <end position="56"/>
    </location>
</feature>
<evidence type="ECO:0000256" key="1">
    <source>
        <dbReference type="SAM" id="MobiDB-lite"/>
    </source>
</evidence>
<sequence>MSAQTPKKMAHKTGDSEELKTDSPLSEKDEVKAAEERTVKAHKRATGGTGGAKRTK</sequence>
<feature type="compositionally biased region" description="Basic and acidic residues" evidence="1">
    <location>
        <begin position="12"/>
        <end position="39"/>
    </location>
</feature>
<comment type="caution">
    <text evidence="2">The sequence shown here is derived from an EMBL/GenBank/DDBJ whole genome shotgun (WGS) entry which is preliminary data.</text>
</comment>